<dbReference type="GeneID" id="24270787"/>
<dbReference type="EMBL" id="KQ001776">
    <property type="protein sequence ID" value="KJP84891.1"/>
    <property type="molecule type" value="Genomic_DNA"/>
</dbReference>
<dbReference type="CDD" id="cd04508">
    <property type="entry name" value="Tudor_SF"/>
    <property type="match status" value="1"/>
</dbReference>
<dbReference type="Proteomes" id="UP000054561">
    <property type="component" value="Unassembled WGS sequence"/>
</dbReference>
<proteinExistence type="predicted"/>
<name>A0A0D9QGP0_PLAFR</name>
<protein>
    <recommendedName>
        <fullName evidence="2">Tudor domain-containing protein</fullName>
    </recommendedName>
</protein>
<keyword evidence="4" id="KW-1185">Reference proteome</keyword>
<feature type="domain" description="Tudor" evidence="2">
    <location>
        <begin position="175"/>
        <end position="232"/>
    </location>
</feature>
<dbReference type="InterPro" id="IPR002999">
    <property type="entry name" value="Tudor"/>
</dbReference>
<dbReference type="VEuPathDB" id="PlasmoDB:AK88_05473"/>
<dbReference type="SUPFAM" id="SSF63748">
    <property type="entry name" value="Tudor/PWWP/MBT"/>
    <property type="match status" value="1"/>
</dbReference>
<evidence type="ECO:0000313" key="3">
    <source>
        <dbReference type="EMBL" id="KJP84891.1"/>
    </source>
</evidence>
<feature type="region of interest" description="Disordered" evidence="1">
    <location>
        <begin position="1"/>
        <end position="23"/>
    </location>
</feature>
<dbReference type="OrthoDB" id="79171at2759"/>
<dbReference type="Gene3D" id="2.30.30.140">
    <property type="match status" value="1"/>
</dbReference>
<organism evidence="3 4">
    <name type="scientific">Plasmodium fragile</name>
    <dbReference type="NCBI Taxonomy" id="5857"/>
    <lineage>
        <taxon>Eukaryota</taxon>
        <taxon>Sar</taxon>
        <taxon>Alveolata</taxon>
        <taxon>Apicomplexa</taxon>
        <taxon>Aconoidasida</taxon>
        <taxon>Haemosporida</taxon>
        <taxon>Plasmodiidae</taxon>
        <taxon>Plasmodium</taxon>
        <taxon>Plasmodium (Plasmodium)</taxon>
    </lineage>
</organism>
<dbReference type="AlphaFoldDB" id="A0A0D9QGP0"/>
<evidence type="ECO:0000313" key="4">
    <source>
        <dbReference type="Proteomes" id="UP000054561"/>
    </source>
</evidence>
<dbReference type="RefSeq" id="XP_012338498.1">
    <property type="nucleotide sequence ID" value="XM_012483075.1"/>
</dbReference>
<feature type="compositionally biased region" description="Basic and acidic residues" evidence="1">
    <location>
        <begin position="10"/>
        <end position="23"/>
    </location>
</feature>
<evidence type="ECO:0000256" key="1">
    <source>
        <dbReference type="SAM" id="MobiDB-lite"/>
    </source>
</evidence>
<dbReference type="OMA" id="IGRTCSF"/>
<accession>A0A0D9QGP0</accession>
<gene>
    <name evidence="3" type="ORF">AK88_05473</name>
</gene>
<sequence>MEEFNETLEGLEHHQKKEKENKKYDQACARGKITEYEKQLALVREEIKKYEQATGEEDEQIKNLRKLECDMLEVINLTLDLINYKKQNEAEGESLEPSLEKEHAEDANEVATSEASAVIGRTCSFIYENKKVYGLIQNVVKENDMEQLLINIYENNEQIMIPPKYVLLNEVLTESALAENSQFQALYKKDGLWYDCIVSKSMGDSFLVNYIGYNTSEYVKNDQVRIKKKKKVKEIVTPAGYKIPENLIVKENDSLKVQMRKKKKRIALKKKQKSELINKEYTNKTQQWRSFHEKAISKSKHLLVAHKKVENIEYKNAPSTFTIRRKFDCNDNED</sequence>
<evidence type="ECO:0000259" key="2">
    <source>
        <dbReference type="SMART" id="SM00333"/>
    </source>
</evidence>
<dbReference type="SMART" id="SM00333">
    <property type="entry name" value="TUDOR"/>
    <property type="match status" value="1"/>
</dbReference>
<reference evidence="3 4" key="1">
    <citation type="submission" date="2014-03" db="EMBL/GenBank/DDBJ databases">
        <title>The Genome Sequence of Plasmodium fragile nilgiri.</title>
        <authorList>
            <consortium name="The Broad Institute Genomics Platform"/>
            <consortium name="The Broad Institute Genome Sequencing Center for Infectious Disease"/>
            <person name="Neafsey D."/>
            <person name="Duraisingh M."/>
            <person name="Young S.K."/>
            <person name="Zeng Q."/>
            <person name="Gargeya S."/>
            <person name="Abouelleil A."/>
            <person name="Alvarado L."/>
            <person name="Chapman S.B."/>
            <person name="Gainer-Dewar J."/>
            <person name="Goldberg J."/>
            <person name="Griggs A."/>
            <person name="Gujja S."/>
            <person name="Hansen M."/>
            <person name="Howarth C."/>
            <person name="Imamovic A."/>
            <person name="Larimer J."/>
            <person name="Pearson M."/>
            <person name="Poon T.W."/>
            <person name="Priest M."/>
            <person name="Roberts A."/>
            <person name="Saif S."/>
            <person name="Shea T."/>
            <person name="Sykes S."/>
            <person name="Wortman J."/>
            <person name="Nusbaum C."/>
            <person name="Birren B."/>
        </authorList>
    </citation>
    <scope>NUCLEOTIDE SEQUENCE [LARGE SCALE GENOMIC DNA]</scope>
    <source>
        <strain evidence="4">nilgiri</strain>
    </source>
</reference>